<evidence type="ECO:0000313" key="2">
    <source>
        <dbReference type="EMBL" id="KNE71758.1"/>
    </source>
</evidence>
<dbReference type="AlphaFoldDB" id="A0A0L0TAB3"/>
<dbReference type="Gene3D" id="3.30.710.10">
    <property type="entry name" value="Potassium Channel Kv1.1, Chain A"/>
    <property type="match status" value="1"/>
</dbReference>
<organism evidence="2 3">
    <name type="scientific">Allomyces macrogynus (strain ATCC 38327)</name>
    <name type="common">Allomyces javanicus var. macrogynus</name>
    <dbReference type="NCBI Taxonomy" id="578462"/>
    <lineage>
        <taxon>Eukaryota</taxon>
        <taxon>Fungi</taxon>
        <taxon>Fungi incertae sedis</taxon>
        <taxon>Blastocladiomycota</taxon>
        <taxon>Blastocladiomycetes</taxon>
        <taxon>Blastocladiales</taxon>
        <taxon>Blastocladiaceae</taxon>
        <taxon>Allomyces</taxon>
    </lineage>
</organism>
<dbReference type="Pfam" id="PF00651">
    <property type="entry name" value="BTB"/>
    <property type="match status" value="1"/>
</dbReference>
<dbReference type="VEuPathDB" id="FungiDB:AMAG_16062"/>
<dbReference type="OrthoDB" id="5597984at2759"/>
<dbReference type="Proteomes" id="UP000054350">
    <property type="component" value="Unassembled WGS sequence"/>
</dbReference>
<reference evidence="2 3" key="1">
    <citation type="submission" date="2009-11" db="EMBL/GenBank/DDBJ databases">
        <title>Annotation of Allomyces macrogynus ATCC 38327.</title>
        <authorList>
            <consortium name="The Broad Institute Genome Sequencing Platform"/>
            <person name="Russ C."/>
            <person name="Cuomo C."/>
            <person name="Burger G."/>
            <person name="Gray M.W."/>
            <person name="Holland P.W.H."/>
            <person name="King N."/>
            <person name="Lang F.B.F."/>
            <person name="Roger A.J."/>
            <person name="Ruiz-Trillo I."/>
            <person name="Young S.K."/>
            <person name="Zeng Q."/>
            <person name="Gargeya S."/>
            <person name="Fitzgerald M."/>
            <person name="Haas B."/>
            <person name="Abouelleil A."/>
            <person name="Alvarado L."/>
            <person name="Arachchi H.M."/>
            <person name="Berlin A."/>
            <person name="Chapman S.B."/>
            <person name="Gearin G."/>
            <person name="Goldberg J."/>
            <person name="Griggs A."/>
            <person name="Gujja S."/>
            <person name="Hansen M."/>
            <person name="Heiman D."/>
            <person name="Howarth C."/>
            <person name="Larimer J."/>
            <person name="Lui A."/>
            <person name="MacDonald P.J.P."/>
            <person name="McCowen C."/>
            <person name="Montmayeur A."/>
            <person name="Murphy C."/>
            <person name="Neiman D."/>
            <person name="Pearson M."/>
            <person name="Priest M."/>
            <person name="Roberts A."/>
            <person name="Saif S."/>
            <person name="Shea T."/>
            <person name="Sisk P."/>
            <person name="Stolte C."/>
            <person name="Sykes S."/>
            <person name="Wortman J."/>
            <person name="Nusbaum C."/>
            <person name="Birren B."/>
        </authorList>
    </citation>
    <scope>NUCLEOTIDE SEQUENCE [LARGE SCALE GENOMIC DNA]</scope>
    <source>
        <strain evidence="2 3">ATCC 38327</strain>
    </source>
</reference>
<dbReference type="CDD" id="cd18186">
    <property type="entry name" value="BTB_POZ_ZBTB_KLHL-like"/>
    <property type="match status" value="1"/>
</dbReference>
<name>A0A0L0TAB3_ALLM3</name>
<evidence type="ECO:0000259" key="1">
    <source>
        <dbReference type="PROSITE" id="PS50097"/>
    </source>
</evidence>
<protein>
    <recommendedName>
        <fullName evidence="1">BTB domain-containing protein</fullName>
    </recommendedName>
</protein>
<sequence length="370" mass="39962">MSELFSNAQIVSDDGRNFKFRFEPPSSGTLSLFSSRSSNGSQPLSSSTAVKSSFGFSLFVFLAASTSPYDSTAVHDQYGRTVGRKSNLELGVCIFWGNAASMPSVLEGKNVTVSGTLGYAWSMSTGYNNGGQRIGTHSFMMDAVATRSGICAVTPLNNVASSIDNTVSSVSLEFAITLTPTDPPASCIDQTLVVPHSLGFIAFLNDPALCDCAFLTKDAPAPLYASRMMLARSSPFFRTMFSGDWAESANSKDPIKFTSWHAPAVALTFIHIYSGWLPGTPLPKGARKRVRSFACDPDTLEYPTWRNMFELAQMLELKALTLAINRQLVASLEAQFQDLKATKATYGVRDEDFESDDEVDGGLDKTLAAA</sequence>
<feature type="domain" description="BTB" evidence="1">
    <location>
        <begin position="210"/>
        <end position="281"/>
    </location>
</feature>
<dbReference type="SUPFAM" id="SSF54695">
    <property type="entry name" value="POZ domain"/>
    <property type="match status" value="1"/>
</dbReference>
<dbReference type="EMBL" id="GG745374">
    <property type="protein sequence ID" value="KNE71758.1"/>
    <property type="molecule type" value="Genomic_DNA"/>
</dbReference>
<reference evidence="3" key="2">
    <citation type="submission" date="2009-11" db="EMBL/GenBank/DDBJ databases">
        <title>The Genome Sequence of Allomyces macrogynus strain ATCC 38327.</title>
        <authorList>
            <consortium name="The Broad Institute Genome Sequencing Platform"/>
            <person name="Russ C."/>
            <person name="Cuomo C."/>
            <person name="Shea T."/>
            <person name="Young S.K."/>
            <person name="Zeng Q."/>
            <person name="Koehrsen M."/>
            <person name="Haas B."/>
            <person name="Borodovsky M."/>
            <person name="Guigo R."/>
            <person name="Alvarado L."/>
            <person name="Berlin A."/>
            <person name="Borenstein D."/>
            <person name="Chen Z."/>
            <person name="Engels R."/>
            <person name="Freedman E."/>
            <person name="Gellesch M."/>
            <person name="Goldberg J."/>
            <person name="Griggs A."/>
            <person name="Gujja S."/>
            <person name="Heiman D."/>
            <person name="Hepburn T."/>
            <person name="Howarth C."/>
            <person name="Jen D."/>
            <person name="Larson L."/>
            <person name="Lewis B."/>
            <person name="Mehta T."/>
            <person name="Park D."/>
            <person name="Pearson M."/>
            <person name="Roberts A."/>
            <person name="Saif S."/>
            <person name="Shenoy N."/>
            <person name="Sisk P."/>
            <person name="Stolte C."/>
            <person name="Sykes S."/>
            <person name="Walk T."/>
            <person name="White J."/>
            <person name="Yandava C."/>
            <person name="Burger G."/>
            <person name="Gray M.W."/>
            <person name="Holland P.W.H."/>
            <person name="King N."/>
            <person name="Lang F.B.F."/>
            <person name="Roger A.J."/>
            <person name="Ruiz-Trillo I."/>
            <person name="Lander E."/>
            <person name="Nusbaum C."/>
        </authorList>
    </citation>
    <scope>NUCLEOTIDE SEQUENCE [LARGE SCALE GENOMIC DNA]</scope>
    <source>
        <strain evidence="3">ATCC 38327</strain>
    </source>
</reference>
<gene>
    <name evidence="2" type="ORF">AMAG_16062</name>
</gene>
<dbReference type="InterPro" id="IPR000210">
    <property type="entry name" value="BTB/POZ_dom"/>
</dbReference>
<accession>A0A0L0TAB3</accession>
<evidence type="ECO:0000313" key="3">
    <source>
        <dbReference type="Proteomes" id="UP000054350"/>
    </source>
</evidence>
<proteinExistence type="predicted"/>
<dbReference type="InterPro" id="IPR011333">
    <property type="entry name" value="SKP1/BTB/POZ_sf"/>
</dbReference>
<dbReference type="PROSITE" id="PS50097">
    <property type="entry name" value="BTB"/>
    <property type="match status" value="1"/>
</dbReference>
<keyword evidence="3" id="KW-1185">Reference proteome</keyword>